<reference evidence="4 5" key="2">
    <citation type="submission" date="2020-03" db="EMBL/GenBank/DDBJ databases">
        <authorList>
            <person name="Ichikawa N."/>
            <person name="Kimura A."/>
            <person name="Kitahashi Y."/>
            <person name="Uohara A."/>
        </authorList>
    </citation>
    <scope>NUCLEOTIDE SEQUENCE [LARGE SCALE GENOMIC DNA]</scope>
    <source>
        <strain evidence="4 5">NBRC 108638</strain>
    </source>
</reference>
<dbReference type="GO" id="GO:0016740">
    <property type="term" value="F:transferase activity"/>
    <property type="evidence" value="ECO:0007669"/>
    <property type="project" value="UniProtKB-KW"/>
</dbReference>
<dbReference type="Gene3D" id="3.90.550.10">
    <property type="entry name" value="Spore Coat Polysaccharide Biosynthesis Protein SpsA, Chain A"/>
    <property type="match status" value="1"/>
</dbReference>
<feature type="domain" description="Galactosyltransferase C-terminal" evidence="3">
    <location>
        <begin position="178"/>
        <end position="228"/>
    </location>
</feature>
<keyword evidence="5" id="KW-1185">Reference proteome</keyword>
<dbReference type="InterPro" id="IPR027791">
    <property type="entry name" value="Galactosyl_T_C"/>
</dbReference>
<feature type="domain" description="Glycosyltransferase 2-like" evidence="2">
    <location>
        <begin position="8"/>
        <end position="110"/>
    </location>
</feature>
<dbReference type="EMBL" id="BLPG01000002">
    <property type="protein sequence ID" value="GFJ96535.1"/>
    <property type="molecule type" value="Genomic_DNA"/>
</dbReference>
<dbReference type="Proteomes" id="UP000482960">
    <property type="component" value="Unassembled WGS sequence"/>
</dbReference>
<evidence type="ECO:0000259" key="3">
    <source>
        <dbReference type="Pfam" id="PF02709"/>
    </source>
</evidence>
<comment type="caution">
    <text evidence="4">The sequence shown here is derived from an EMBL/GenBank/DDBJ whole genome shotgun (WGS) entry which is preliminary data.</text>
</comment>
<reference evidence="4 5" key="1">
    <citation type="submission" date="2020-03" db="EMBL/GenBank/DDBJ databases">
        <title>Whole genome shotgun sequence of Phytohabitans rumicis NBRC 108638.</title>
        <authorList>
            <person name="Komaki H."/>
            <person name="Tamura T."/>
        </authorList>
    </citation>
    <scope>NUCLEOTIDE SEQUENCE [LARGE SCALE GENOMIC DNA]</scope>
    <source>
        <strain evidence="4 5">NBRC 108638</strain>
    </source>
</reference>
<dbReference type="InterPro" id="IPR001173">
    <property type="entry name" value="Glyco_trans_2-like"/>
</dbReference>
<dbReference type="SUPFAM" id="SSF53448">
    <property type="entry name" value="Nucleotide-diphospho-sugar transferases"/>
    <property type="match status" value="1"/>
</dbReference>
<protein>
    <submittedName>
        <fullName evidence="4">Glycosyl transferase</fullName>
    </submittedName>
</protein>
<evidence type="ECO:0000313" key="5">
    <source>
        <dbReference type="Proteomes" id="UP000482960"/>
    </source>
</evidence>
<dbReference type="RefSeq" id="WP_173086284.1">
    <property type="nucleotide sequence ID" value="NZ_BAABJB010000008.1"/>
</dbReference>
<dbReference type="PANTHER" id="PTHR43685">
    <property type="entry name" value="GLYCOSYLTRANSFERASE"/>
    <property type="match status" value="1"/>
</dbReference>
<dbReference type="InterPro" id="IPR029044">
    <property type="entry name" value="Nucleotide-diphossugar_trans"/>
</dbReference>
<dbReference type="Pfam" id="PF00535">
    <property type="entry name" value="Glycos_transf_2"/>
    <property type="match status" value="1"/>
</dbReference>
<evidence type="ECO:0000259" key="2">
    <source>
        <dbReference type="Pfam" id="PF00535"/>
    </source>
</evidence>
<evidence type="ECO:0000256" key="1">
    <source>
        <dbReference type="ARBA" id="ARBA00022679"/>
    </source>
</evidence>
<evidence type="ECO:0000313" key="4">
    <source>
        <dbReference type="EMBL" id="GFJ96535.1"/>
    </source>
</evidence>
<dbReference type="Pfam" id="PF02709">
    <property type="entry name" value="Glyco_transf_7C"/>
    <property type="match status" value="1"/>
</dbReference>
<proteinExistence type="predicted"/>
<dbReference type="PANTHER" id="PTHR43685:SF3">
    <property type="entry name" value="SLR2126 PROTEIN"/>
    <property type="match status" value="1"/>
</dbReference>
<dbReference type="InterPro" id="IPR050834">
    <property type="entry name" value="Glycosyltransf_2"/>
</dbReference>
<sequence length="305" mass="34105">MGNSLRCSVIIPTYNRADLLAYTLESLARQSLRTDQFEVLIGDDGSTDDTASVVDRYRDRIDVKRFFHEHDGFGAARSRNECIRQAAGDICVMLDSGVLAHSGCLAAHVASNDASPGPLAVIGYVYGFALRDDDAREIDQVIDPWDADATIERMTAKQLYPDVRDEFYERYDDDFADLPAPWVMYWSCNVSARTAQVREVGMFDEHFRTWGGEDLDLAYRLHCAGARFVVNRAASGVHHPHPKDFAQALDTALVNYQYMIKKYRSPIMPLLLAMPTINPFNINDVIPVLDLPPDAGLADRPRAAS</sequence>
<keyword evidence="1 4" id="KW-0808">Transferase</keyword>
<gene>
    <name evidence="4" type="ORF">Prum_101770</name>
</gene>
<organism evidence="4 5">
    <name type="scientific">Phytohabitans rumicis</name>
    <dbReference type="NCBI Taxonomy" id="1076125"/>
    <lineage>
        <taxon>Bacteria</taxon>
        <taxon>Bacillati</taxon>
        <taxon>Actinomycetota</taxon>
        <taxon>Actinomycetes</taxon>
        <taxon>Micromonosporales</taxon>
        <taxon>Micromonosporaceae</taxon>
    </lineage>
</organism>
<accession>A0A6V8LUT2</accession>
<dbReference type="AlphaFoldDB" id="A0A6V8LUT2"/>
<name>A0A6V8LUT2_9ACTN</name>